<reference evidence="4 5" key="1">
    <citation type="submission" date="2020-09" db="EMBL/GenBank/DDBJ databases">
        <authorList>
            <person name="Kim M.K."/>
        </authorList>
    </citation>
    <scope>NUCLEOTIDE SEQUENCE [LARGE SCALE GENOMIC DNA]</scope>
    <source>
        <strain evidence="4 5">BT189</strain>
    </source>
</reference>
<evidence type="ECO:0000313" key="4">
    <source>
        <dbReference type="EMBL" id="MBD2723917.1"/>
    </source>
</evidence>
<feature type="chain" id="PRO_5045952151" description="SMP-30/Gluconolactonase/LRE-like region domain-containing protein" evidence="3">
    <location>
        <begin position="19"/>
        <end position="411"/>
    </location>
</feature>
<dbReference type="InterPro" id="IPR011042">
    <property type="entry name" value="6-blade_b-propeller_TolB-like"/>
</dbReference>
<evidence type="ECO:0000313" key="5">
    <source>
        <dbReference type="Proteomes" id="UP000606003"/>
    </source>
</evidence>
<dbReference type="PROSITE" id="PS51125">
    <property type="entry name" value="NHL"/>
    <property type="match status" value="3"/>
</dbReference>
<dbReference type="SUPFAM" id="SSF101898">
    <property type="entry name" value="NHL repeat"/>
    <property type="match status" value="1"/>
</dbReference>
<dbReference type="Gene3D" id="2.120.10.30">
    <property type="entry name" value="TolB, C-terminal domain"/>
    <property type="match status" value="3"/>
</dbReference>
<accession>A0ABR8JZ64</accession>
<dbReference type="PANTHER" id="PTHR46388">
    <property type="entry name" value="NHL REPEAT-CONTAINING PROTEIN 2"/>
    <property type="match status" value="1"/>
</dbReference>
<name>A0ABR8JZ64_9BACT</name>
<keyword evidence="5" id="KW-1185">Reference proteome</keyword>
<evidence type="ECO:0000256" key="1">
    <source>
        <dbReference type="ARBA" id="ARBA00022737"/>
    </source>
</evidence>
<evidence type="ECO:0008006" key="6">
    <source>
        <dbReference type="Google" id="ProtNLM"/>
    </source>
</evidence>
<organism evidence="4 5">
    <name type="scientific">Hymenobacter armeniacus</name>
    <dbReference type="NCBI Taxonomy" id="2771358"/>
    <lineage>
        <taxon>Bacteria</taxon>
        <taxon>Pseudomonadati</taxon>
        <taxon>Bacteroidota</taxon>
        <taxon>Cytophagia</taxon>
        <taxon>Cytophagales</taxon>
        <taxon>Hymenobacteraceae</taxon>
        <taxon>Hymenobacter</taxon>
    </lineage>
</organism>
<dbReference type="EMBL" id="JACXAC010000005">
    <property type="protein sequence ID" value="MBD2723917.1"/>
    <property type="molecule type" value="Genomic_DNA"/>
</dbReference>
<dbReference type="PANTHER" id="PTHR46388:SF2">
    <property type="entry name" value="NHL REPEAT-CONTAINING PROTEIN 2"/>
    <property type="match status" value="1"/>
</dbReference>
<dbReference type="Proteomes" id="UP000606003">
    <property type="component" value="Unassembled WGS sequence"/>
</dbReference>
<comment type="caution">
    <text evidence="4">The sequence shown here is derived from an EMBL/GenBank/DDBJ whole genome shotgun (WGS) entry which is preliminary data.</text>
</comment>
<proteinExistence type="predicted"/>
<dbReference type="CDD" id="cd14953">
    <property type="entry name" value="NHL_like_1"/>
    <property type="match status" value="1"/>
</dbReference>
<dbReference type="RefSeq" id="WP_190927094.1">
    <property type="nucleotide sequence ID" value="NZ_JACXAC010000005.1"/>
</dbReference>
<feature type="repeat" description="NHL" evidence="2">
    <location>
        <begin position="209"/>
        <end position="251"/>
    </location>
</feature>
<feature type="repeat" description="NHL" evidence="2">
    <location>
        <begin position="275"/>
        <end position="299"/>
    </location>
</feature>
<evidence type="ECO:0000256" key="3">
    <source>
        <dbReference type="SAM" id="SignalP"/>
    </source>
</evidence>
<evidence type="ECO:0000256" key="2">
    <source>
        <dbReference type="PROSITE-ProRule" id="PRU00504"/>
    </source>
</evidence>
<dbReference type="Pfam" id="PF01436">
    <property type="entry name" value="NHL"/>
    <property type="match status" value="4"/>
</dbReference>
<sequence>MKTLLWGLLLAFPLASRAQSVGIGTTTPDASAVLDMRTTTQGLLPPRMSAAQRQAIANPAQGLLVYQTDGSVGLYVYAGLTWRNLTDGRIPDANGSTAPPNGGVVSTFNSSTLPRPTGVAVGETGTVYASDVNYHILVQFPVSGPGTVLAGAVTAGYADGTGVAAKFNTPTGVAVDANGTVYVADQANNCIRKVTAAGVTTTLAGSTTAGSADGTGPAAGFNLPTGIAVDLTGALYVADKGNNRIRKITPAGVVTTLAGSGTAGAADGVGAAASFNAPAGVAVDALGTVYVADQGNHRIRRITAAGVVSTLAGSGAATFADGTGAAASFNSPSGMAVDAGGTVYVADQLNHRIRRVTPAGVTTTLAGSGTVGSTDGTGTNASFNTPTGIAITAAGTLYVAEPPTNRIRAIK</sequence>
<feature type="signal peptide" evidence="3">
    <location>
        <begin position="1"/>
        <end position="18"/>
    </location>
</feature>
<protein>
    <recommendedName>
        <fullName evidence="6">SMP-30/Gluconolactonase/LRE-like region domain-containing protein</fullName>
    </recommendedName>
</protein>
<keyword evidence="1" id="KW-0677">Repeat</keyword>
<feature type="repeat" description="NHL" evidence="2">
    <location>
        <begin position="167"/>
        <end position="197"/>
    </location>
</feature>
<keyword evidence="3" id="KW-0732">Signal</keyword>
<gene>
    <name evidence="4" type="ORF">IC234_17445</name>
</gene>
<dbReference type="InterPro" id="IPR001258">
    <property type="entry name" value="NHL_repeat"/>
</dbReference>